<evidence type="ECO:0000313" key="1">
    <source>
        <dbReference type="EMBL" id="KAJ8314433.1"/>
    </source>
</evidence>
<accession>A0ABQ9FAN0</accession>
<name>A0ABQ9FAN0_TEGGR</name>
<protein>
    <submittedName>
        <fullName evidence="1">Uncharacterized protein</fullName>
    </submittedName>
</protein>
<keyword evidence="2" id="KW-1185">Reference proteome</keyword>
<proteinExistence type="predicted"/>
<dbReference type="EMBL" id="JARBDR010000337">
    <property type="protein sequence ID" value="KAJ8314433.1"/>
    <property type="molecule type" value="Genomic_DNA"/>
</dbReference>
<sequence>MGTNAYVQVLYSYVKDVVIASAKNVYGIPPEEVNELYMGNVLCGGVGQAPCRQAALGAVVYYKENLKSSKF</sequence>
<dbReference type="InterPro" id="IPR016039">
    <property type="entry name" value="Thiolase-like"/>
</dbReference>
<dbReference type="Proteomes" id="UP001217089">
    <property type="component" value="Unassembled WGS sequence"/>
</dbReference>
<organism evidence="1 2">
    <name type="scientific">Tegillarca granosa</name>
    <name type="common">Malaysian cockle</name>
    <name type="synonym">Anadara granosa</name>
    <dbReference type="NCBI Taxonomy" id="220873"/>
    <lineage>
        <taxon>Eukaryota</taxon>
        <taxon>Metazoa</taxon>
        <taxon>Spiralia</taxon>
        <taxon>Lophotrochozoa</taxon>
        <taxon>Mollusca</taxon>
        <taxon>Bivalvia</taxon>
        <taxon>Autobranchia</taxon>
        <taxon>Pteriomorphia</taxon>
        <taxon>Arcoida</taxon>
        <taxon>Arcoidea</taxon>
        <taxon>Arcidae</taxon>
        <taxon>Tegillarca</taxon>
    </lineage>
</organism>
<evidence type="ECO:0000313" key="2">
    <source>
        <dbReference type="Proteomes" id="UP001217089"/>
    </source>
</evidence>
<gene>
    <name evidence="1" type="ORF">KUTeg_006583</name>
</gene>
<reference evidence="1 2" key="1">
    <citation type="submission" date="2022-12" db="EMBL/GenBank/DDBJ databases">
        <title>Chromosome-level genome of Tegillarca granosa.</title>
        <authorList>
            <person name="Kim J."/>
        </authorList>
    </citation>
    <scope>NUCLEOTIDE SEQUENCE [LARGE SCALE GENOMIC DNA]</scope>
    <source>
        <strain evidence="1">Teg-2019</strain>
        <tissue evidence="1">Adductor muscle</tissue>
    </source>
</reference>
<dbReference type="Gene3D" id="3.40.47.10">
    <property type="match status" value="1"/>
</dbReference>
<comment type="caution">
    <text evidence="1">The sequence shown here is derived from an EMBL/GenBank/DDBJ whole genome shotgun (WGS) entry which is preliminary data.</text>
</comment>